<dbReference type="KEGG" id="svo:SVI_0605"/>
<gene>
    <name evidence="1" type="ordered locus">SVI_0605</name>
</gene>
<dbReference type="Proteomes" id="UP000002350">
    <property type="component" value="Chromosome"/>
</dbReference>
<dbReference type="HOGENOM" id="CLU_2702777_0_0_6"/>
<evidence type="ECO:0000313" key="1">
    <source>
        <dbReference type="EMBL" id="BAJ00576.1"/>
    </source>
</evidence>
<dbReference type="EMBL" id="AP011177">
    <property type="protein sequence ID" value="BAJ00576.1"/>
    <property type="molecule type" value="Genomic_DNA"/>
</dbReference>
<name>D4ZFX7_SHEVD</name>
<organism evidence="1 2">
    <name type="scientific">Shewanella violacea (strain JCM 10179 / CIP 106290 / LMG 19151 / DSS12)</name>
    <dbReference type="NCBI Taxonomy" id="637905"/>
    <lineage>
        <taxon>Bacteria</taxon>
        <taxon>Pseudomonadati</taxon>
        <taxon>Pseudomonadota</taxon>
        <taxon>Gammaproteobacteria</taxon>
        <taxon>Alteromonadales</taxon>
        <taxon>Shewanellaceae</taxon>
        <taxon>Shewanella</taxon>
    </lineage>
</organism>
<dbReference type="AlphaFoldDB" id="D4ZFX7"/>
<sequence length="73" mass="8502">MSIMSVTIQEKFAEPELHFKVNHHLYETSNSYRCRVDYVIKLLAAEELEQANGAHCAKEDVINLEKDFIRGYN</sequence>
<dbReference type="eggNOG" id="ENOG5031T1X">
    <property type="taxonomic scope" value="Bacteria"/>
</dbReference>
<keyword evidence="2" id="KW-1185">Reference proteome</keyword>
<evidence type="ECO:0000313" key="2">
    <source>
        <dbReference type="Proteomes" id="UP000002350"/>
    </source>
</evidence>
<reference evidence="2" key="1">
    <citation type="journal article" date="2010" name="Mol. Biosyst.">
        <title>Complete genome sequence and comparative analysis of Shewanella violacea, a psychrophilic and piezophilic bacterium from deep sea floor sediments.</title>
        <authorList>
            <person name="Aono E."/>
            <person name="Baba T."/>
            <person name="Ara T."/>
            <person name="Nishi T."/>
            <person name="Nakamichi T."/>
            <person name="Inamoto E."/>
            <person name="Toyonaga H."/>
            <person name="Hasegawa M."/>
            <person name="Takai Y."/>
            <person name="Okumura Y."/>
            <person name="Baba M."/>
            <person name="Tomita M."/>
            <person name="Kato C."/>
            <person name="Oshima T."/>
            <person name="Nakasone K."/>
            <person name="Mori H."/>
        </authorList>
    </citation>
    <scope>NUCLEOTIDE SEQUENCE [LARGE SCALE GENOMIC DNA]</scope>
    <source>
        <strain evidence="2">JCM 10179 / CIP 106290 / LMG 19151 / DSS12</strain>
    </source>
</reference>
<accession>D4ZFX7</accession>
<proteinExistence type="predicted"/>
<protein>
    <submittedName>
        <fullName evidence="1">Uncharacterized protein</fullName>
    </submittedName>
</protein>